<reference evidence="2" key="1">
    <citation type="submission" date="2022-10" db="EMBL/GenBank/DDBJ databases">
        <title>Gaoshiqiia sediminis gen. nov., sp. nov., isolated from coastal sediment.</title>
        <authorList>
            <person name="Yu W.X."/>
            <person name="Mu D.S."/>
            <person name="Du J.Z."/>
            <person name="Liang Y.Q."/>
        </authorList>
    </citation>
    <scope>NUCLEOTIDE SEQUENCE</scope>
    <source>
        <strain evidence="2">A06</strain>
    </source>
</reference>
<dbReference type="AlphaFoldDB" id="A0AA42C6H9"/>
<feature type="transmembrane region" description="Helical" evidence="1">
    <location>
        <begin position="55"/>
        <end position="79"/>
    </location>
</feature>
<protein>
    <submittedName>
        <fullName evidence="2">DUF1761 domain-containing protein</fullName>
    </submittedName>
</protein>
<evidence type="ECO:0000256" key="1">
    <source>
        <dbReference type="SAM" id="Phobius"/>
    </source>
</evidence>
<accession>A0AA42C6H9</accession>
<feature type="transmembrane region" description="Helical" evidence="1">
    <location>
        <begin position="115"/>
        <end position="139"/>
    </location>
</feature>
<dbReference type="Proteomes" id="UP001163821">
    <property type="component" value="Unassembled WGS sequence"/>
</dbReference>
<keyword evidence="1" id="KW-1133">Transmembrane helix</keyword>
<dbReference type="InterPro" id="IPR013879">
    <property type="entry name" value="DUF1761"/>
</dbReference>
<dbReference type="Pfam" id="PF08570">
    <property type="entry name" value="DUF1761"/>
    <property type="match status" value="1"/>
</dbReference>
<dbReference type="EMBL" id="JAPAAF010000007">
    <property type="protein sequence ID" value="MCW0482539.1"/>
    <property type="molecule type" value="Genomic_DNA"/>
</dbReference>
<gene>
    <name evidence="2" type="ORF">N2K84_07345</name>
</gene>
<evidence type="ECO:0000313" key="3">
    <source>
        <dbReference type="Proteomes" id="UP001163821"/>
    </source>
</evidence>
<dbReference type="RefSeq" id="WP_282591144.1">
    <property type="nucleotide sequence ID" value="NZ_JAPAAF010000007.1"/>
</dbReference>
<feature type="transmembrane region" description="Helical" evidence="1">
    <location>
        <begin position="12"/>
        <end position="35"/>
    </location>
</feature>
<sequence length="140" mass="15369">MDLANVIEHLNFWAILVAALSTFVIGSLWYSPVMFGNRWMLLNGFNEKTINMGSLPLPVVFGSSFLMAVLAAFALALFLGTSANLGMGVFAGFVISVCWISTARINTVLYEKRSFSLFLINAGYDLVSYVLMGAIIGMWH</sequence>
<keyword evidence="1" id="KW-0812">Transmembrane</keyword>
<organism evidence="2 3">
    <name type="scientific">Gaoshiqia sediminis</name>
    <dbReference type="NCBI Taxonomy" id="2986998"/>
    <lineage>
        <taxon>Bacteria</taxon>
        <taxon>Pseudomonadati</taxon>
        <taxon>Bacteroidota</taxon>
        <taxon>Bacteroidia</taxon>
        <taxon>Marinilabiliales</taxon>
        <taxon>Prolixibacteraceae</taxon>
        <taxon>Gaoshiqia</taxon>
    </lineage>
</organism>
<keyword evidence="3" id="KW-1185">Reference proteome</keyword>
<evidence type="ECO:0000313" key="2">
    <source>
        <dbReference type="EMBL" id="MCW0482539.1"/>
    </source>
</evidence>
<proteinExistence type="predicted"/>
<comment type="caution">
    <text evidence="2">The sequence shown here is derived from an EMBL/GenBank/DDBJ whole genome shotgun (WGS) entry which is preliminary data.</text>
</comment>
<keyword evidence="1" id="KW-0472">Membrane</keyword>
<feature type="transmembrane region" description="Helical" evidence="1">
    <location>
        <begin position="85"/>
        <end position="103"/>
    </location>
</feature>
<name>A0AA42C6H9_9BACT</name>